<keyword evidence="11" id="KW-0234">DNA repair</keyword>
<keyword evidence="8" id="KW-0238">DNA-binding</keyword>
<keyword evidence="2 18" id="KW-0489">Methyltransferase</keyword>
<comment type="caution">
    <text evidence="18">The sequence shown here is derived from an EMBL/GenBank/DDBJ whole genome shotgun (WGS) entry which is preliminary data.</text>
</comment>
<dbReference type="SUPFAM" id="SSF53155">
    <property type="entry name" value="Methylated DNA-protein cysteine methyltransferase domain"/>
    <property type="match status" value="1"/>
</dbReference>
<dbReference type="PIRSF" id="PIRSF000409">
    <property type="entry name" value="Ada"/>
    <property type="match status" value="1"/>
</dbReference>
<evidence type="ECO:0000256" key="15">
    <source>
        <dbReference type="PIRSR" id="PIRSR000409-1"/>
    </source>
</evidence>
<dbReference type="CDD" id="cd06445">
    <property type="entry name" value="ATase"/>
    <property type="match status" value="1"/>
</dbReference>
<dbReference type="InterPro" id="IPR018060">
    <property type="entry name" value="HTH_AraC"/>
</dbReference>
<evidence type="ECO:0000256" key="4">
    <source>
        <dbReference type="ARBA" id="ARBA00022723"/>
    </source>
</evidence>
<dbReference type="GO" id="GO:0032259">
    <property type="term" value="P:methylation"/>
    <property type="evidence" value="ECO:0007669"/>
    <property type="project" value="UniProtKB-KW"/>
</dbReference>
<dbReference type="PANTHER" id="PTHR10815">
    <property type="entry name" value="METHYLATED-DNA--PROTEIN-CYSTEINE METHYLTRANSFERASE"/>
    <property type="match status" value="1"/>
</dbReference>
<evidence type="ECO:0000256" key="6">
    <source>
        <dbReference type="ARBA" id="ARBA00022833"/>
    </source>
</evidence>
<name>A0A1B7LAA8_9ENTR</name>
<dbReference type="GO" id="GO:0003908">
    <property type="term" value="F:methylated-DNA-[protein]-cysteine S-methyltransferase activity"/>
    <property type="evidence" value="ECO:0007669"/>
    <property type="project" value="UniProtKB-EC"/>
</dbReference>
<evidence type="ECO:0000313" key="18">
    <source>
        <dbReference type="EMBL" id="OAT79266.1"/>
    </source>
</evidence>
<dbReference type="GO" id="GO:0043565">
    <property type="term" value="F:sequence-specific DNA binding"/>
    <property type="evidence" value="ECO:0007669"/>
    <property type="project" value="InterPro"/>
</dbReference>
<dbReference type="SUPFAM" id="SSF46689">
    <property type="entry name" value="Homeodomain-like"/>
    <property type="match status" value="1"/>
</dbReference>
<dbReference type="STRING" id="1691903.A9B99_04900"/>
<comment type="cofactor">
    <cofactor evidence="16">
        <name>Zn(2+)</name>
        <dbReference type="ChEBI" id="CHEBI:29105"/>
    </cofactor>
    <text evidence="16">Binds 1 zinc ion per subunit.</text>
</comment>
<evidence type="ECO:0000313" key="19">
    <source>
        <dbReference type="Proteomes" id="UP000078225"/>
    </source>
</evidence>
<comment type="similarity">
    <text evidence="13">In the C-terminal section; belongs to the MGMT family.</text>
</comment>
<keyword evidence="4 16" id="KW-0479">Metal-binding</keyword>
<evidence type="ECO:0000256" key="7">
    <source>
        <dbReference type="ARBA" id="ARBA00023015"/>
    </source>
</evidence>
<dbReference type="NCBIfam" id="TIGR00589">
    <property type="entry name" value="ogt"/>
    <property type="match status" value="1"/>
</dbReference>
<keyword evidence="10" id="KW-0804">Transcription</keyword>
<organism evidence="18 19">
    <name type="scientific">Mangrovibacter phragmitis</name>
    <dbReference type="NCBI Taxonomy" id="1691903"/>
    <lineage>
        <taxon>Bacteria</taxon>
        <taxon>Pseudomonadati</taxon>
        <taxon>Pseudomonadota</taxon>
        <taxon>Gammaproteobacteria</taxon>
        <taxon>Enterobacterales</taxon>
        <taxon>Enterobacteriaceae</taxon>
        <taxon>Mangrovibacter</taxon>
    </lineage>
</organism>
<evidence type="ECO:0000256" key="2">
    <source>
        <dbReference type="ARBA" id="ARBA00022603"/>
    </source>
</evidence>
<dbReference type="GO" id="GO:0006307">
    <property type="term" value="P:DNA alkylation repair"/>
    <property type="evidence" value="ECO:0007669"/>
    <property type="project" value="UniProtKB-ARBA"/>
</dbReference>
<dbReference type="OrthoDB" id="9802228at2"/>
<feature type="active site" description="Nucleophile; methyl group acceptor from methylphosphotriester" evidence="15">
    <location>
        <position position="34"/>
    </location>
</feature>
<dbReference type="InterPro" id="IPR035451">
    <property type="entry name" value="Ada-like_dom_sf"/>
</dbReference>
<dbReference type="FunFam" id="3.40.10.10:FF:000001">
    <property type="entry name" value="DNA-3-methyladenine glycosylase 2"/>
    <property type="match status" value="1"/>
</dbReference>
<keyword evidence="6 16" id="KW-0862">Zinc</keyword>
<sequence length="369" mass="40776">MQLNDEQRWQAVQVRDTRQDGQFVFAVITTGIFCRPSCPARHPLRENVRFFPDAGAAQEQGFRPCKRCQPAKHDATPVVERVTLACRMMSESDKTLSLAAVAQAVSLSPYHFHRQFKSVTGLTPAAWQRALRAQRLREGLVSGKTVTRAVLDAGFNSFSPYYQQAATALGMTGRQFRQQSARQALYWATGDSPLGRCLVARSERGICAVLLGDSDSALAEQLQGMFPAMQCLAADLSQDSLLCQALALVAQSQSHGDALLAQLPLDIRGTVFQQQVWQQLQRIPYGETRTYQQVAAEIGRPAAFRAVASACAANKLALIIPCHRVVRHDGLLAGYRWGVARKAALLAKERNQNQKALLEEDSVDELIRR</sequence>
<dbReference type="Pfam" id="PF02805">
    <property type="entry name" value="Ada_Zn_binding"/>
    <property type="match status" value="1"/>
</dbReference>
<dbReference type="Gene3D" id="3.30.160.70">
    <property type="entry name" value="Methylated DNA-protein cysteine methyltransferase domain"/>
    <property type="match status" value="1"/>
</dbReference>
<feature type="active site" description="Nucleophile; methyl group acceptor from either O6-methylguanine or O4-methylthymine" evidence="15">
    <location>
        <position position="322"/>
    </location>
</feature>
<keyword evidence="5" id="KW-0227">DNA damage</keyword>
<dbReference type="AlphaFoldDB" id="A0A1B7LAA8"/>
<comment type="catalytic activity">
    <reaction evidence="1">
        <text>a 4-O-methyl-thymidine in DNA + L-cysteinyl-[protein] = a thymidine in DNA + S-methyl-L-cysteinyl-[protein]</text>
        <dbReference type="Rhea" id="RHEA:53428"/>
        <dbReference type="Rhea" id="RHEA-COMP:10131"/>
        <dbReference type="Rhea" id="RHEA-COMP:10132"/>
        <dbReference type="Rhea" id="RHEA-COMP:13555"/>
        <dbReference type="Rhea" id="RHEA-COMP:13556"/>
        <dbReference type="ChEBI" id="CHEBI:29950"/>
        <dbReference type="ChEBI" id="CHEBI:82612"/>
        <dbReference type="ChEBI" id="CHEBI:137386"/>
        <dbReference type="ChEBI" id="CHEBI:137387"/>
        <dbReference type="EC" id="2.1.1.63"/>
    </reaction>
</comment>
<dbReference type="SMART" id="SM00342">
    <property type="entry name" value="HTH_ARAC"/>
    <property type="match status" value="1"/>
</dbReference>
<dbReference type="Gene3D" id="1.10.10.60">
    <property type="entry name" value="Homeodomain-like"/>
    <property type="match status" value="1"/>
</dbReference>
<dbReference type="Proteomes" id="UP000078225">
    <property type="component" value="Unassembled WGS sequence"/>
</dbReference>
<dbReference type="InterPro" id="IPR014048">
    <property type="entry name" value="MethylDNA_cys_MeTrfase_DNA-bd"/>
</dbReference>
<dbReference type="EMBL" id="LYRP01000001">
    <property type="protein sequence ID" value="OAT79266.1"/>
    <property type="molecule type" value="Genomic_DNA"/>
</dbReference>
<evidence type="ECO:0000256" key="13">
    <source>
        <dbReference type="ARBA" id="ARBA00060908"/>
    </source>
</evidence>
<dbReference type="InterPro" id="IPR004026">
    <property type="entry name" value="Ada_DNA_repair_Zn-bd"/>
</dbReference>
<evidence type="ECO:0000256" key="8">
    <source>
        <dbReference type="ARBA" id="ARBA00023125"/>
    </source>
</evidence>
<dbReference type="Gene3D" id="3.40.10.10">
    <property type="entry name" value="DNA Methylphosphotriester Repair Domain"/>
    <property type="match status" value="1"/>
</dbReference>
<comment type="catalytic activity">
    <reaction evidence="12">
        <text>a 6-O-methyl-2'-deoxyguanosine in DNA + L-cysteinyl-[protein] = S-methyl-L-cysteinyl-[protein] + a 2'-deoxyguanosine in DNA</text>
        <dbReference type="Rhea" id="RHEA:24000"/>
        <dbReference type="Rhea" id="RHEA-COMP:10131"/>
        <dbReference type="Rhea" id="RHEA-COMP:10132"/>
        <dbReference type="Rhea" id="RHEA-COMP:11367"/>
        <dbReference type="Rhea" id="RHEA-COMP:11368"/>
        <dbReference type="ChEBI" id="CHEBI:29950"/>
        <dbReference type="ChEBI" id="CHEBI:82612"/>
        <dbReference type="ChEBI" id="CHEBI:85445"/>
        <dbReference type="ChEBI" id="CHEBI:85448"/>
        <dbReference type="EC" id="2.1.1.63"/>
    </reaction>
</comment>
<dbReference type="PANTHER" id="PTHR10815:SF14">
    <property type="entry name" value="BIFUNCTIONAL TRANSCRIPTIONAL ACTIVATOR_DNA REPAIR ENZYME ADA"/>
    <property type="match status" value="1"/>
</dbReference>
<evidence type="ECO:0000256" key="12">
    <source>
        <dbReference type="ARBA" id="ARBA00049348"/>
    </source>
</evidence>
<reference evidence="19" key="1">
    <citation type="submission" date="2016-05" db="EMBL/GenBank/DDBJ databases">
        <authorList>
            <person name="Behera P."/>
            <person name="Vaishampayan P."/>
            <person name="Singh N."/>
            <person name="Raina V."/>
            <person name="Suar M."/>
            <person name="Pattnaik A."/>
            <person name="Rastogi G."/>
        </authorList>
    </citation>
    <scope>NUCLEOTIDE SEQUENCE [LARGE SCALE GENOMIC DNA]</scope>
    <source>
        <strain evidence="19">MP23</strain>
    </source>
</reference>
<dbReference type="InterPro" id="IPR001497">
    <property type="entry name" value="MethylDNA_cys_MeTrfase_AS"/>
</dbReference>
<keyword evidence="19" id="KW-1185">Reference proteome</keyword>
<feature type="domain" description="HTH araC/xylS-type" evidence="17">
    <location>
        <begin position="80"/>
        <end position="179"/>
    </location>
</feature>
<evidence type="ECO:0000256" key="3">
    <source>
        <dbReference type="ARBA" id="ARBA00022679"/>
    </source>
</evidence>
<dbReference type="GO" id="GO:0003700">
    <property type="term" value="F:DNA-binding transcription factor activity"/>
    <property type="evidence" value="ECO:0007669"/>
    <property type="project" value="InterPro"/>
</dbReference>
<evidence type="ECO:0000256" key="16">
    <source>
        <dbReference type="PIRSR" id="PIRSR000409-3"/>
    </source>
</evidence>
<dbReference type="InterPro" id="IPR008332">
    <property type="entry name" value="MethylG_MeTrfase_N"/>
</dbReference>
<dbReference type="InterPro" id="IPR036631">
    <property type="entry name" value="MGMT_N_sf"/>
</dbReference>
<feature type="binding site" evidence="16">
    <location>
        <position position="68"/>
    </location>
    <ligand>
        <name>Zn(2+)</name>
        <dbReference type="ChEBI" id="CHEBI:29105"/>
    </ligand>
</feature>
<dbReference type="FunFam" id="1.10.10.10:FF:000410">
    <property type="entry name" value="ADA regulatory protein, putative"/>
    <property type="match status" value="1"/>
</dbReference>
<evidence type="ECO:0000256" key="9">
    <source>
        <dbReference type="ARBA" id="ARBA00023159"/>
    </source>
</evidence>
<evidence type="ECO:0000259" key="17">
    <source>
        <dbReference type="PROSITE" id="PS01124"/>
    </source>
</evidence>
<accession>A0A1B7LAA8</accession>
<dbReference type="Gene3D" id="1.10.10.10">
    <property type="entry name" value="Winged helix-like DNA-binding domain superfamily/Winged helix DNA-binding domain"/>
    <property type="match status" value="1"/>
</dbReference>
<dbReference type="Pfam" id="PF02870">
    <property type="entry name" value="Methyltransf_1N"/>
    <property type="match status" value="1"/>
</dbReference>
<dbReference type="InterPro" id="IPR036388">
    <property type="entry name" value="WH-like_DNA-bd_sf"/>
</dbReference>
<dbReference type="SUPFAM" id="SSF46767">
    <property type="entry name" value="Methylated DNA-protein cysteine methyltransferase, C-terminal domain"/>
    <property type="match status" value="1"/>
</dbReference>
<keyword evidence="7" id="KW-0805">Transcription regulation</keyword>
<dbReference type="PROSITE" id="PS00374">
    <property type="entry name" value="MGMT"/>
    <property type="match status" value="1"/>
</dbReference>
<dbReference type="PROSITE" id="PS01124">
    <property type="entry name" value="HTH_ARAC_FAMILY_2"/>
    <property type="match status" value="1"/>
</dbReference>
<dbReference type="GO" id="GO:0008270">
    <property type="term" value="F:zinc ion binding"/>
    <property type="evidence" value="ECO:0007669"/>
    <property type="project" value="InterPro"/>
</dbReference>
<keyword evidence="3 18" id="KW-0808">Transferase</keyword>
<gene>
    <name evidence="18" type="ORF">A9B99_04900</name>
</gene>
<feature type="binding site" evidence="16">
    <location>
        <position position="38"/>
    </location>
    <ligand>
        <name>Zn(2+)</name>
        <dbReference type="ChEBI" id="CHEBI:29105"/>
    </ligand>
</feature>
<evidence type="ECO:0000256" key="11">
    <source>
        <dbReference type="ARBA" id="ARBA00023204"/>
    </source>
</evidence>
<dbReference type="SUPFAM" id="SSF57884">
    <property type="entry name" value="Ada DNA repair protein, N-terminal domain (N-Ada 10)"/>
    <property type="match status" value="1"/>
</dbReference>
<evidence type="ECO:0000256" key="14">
    <source>
        <dbReference type="ARBA" id="ARBA00078299"/>
    </source>
</evidence>
<proteinExistence type="inferred from homology"/>
<dbReference type="NCBIfam" id="NF011964">
    <property type="entry name" value="PRK15435.1"/>
    <property type="match status" value="1"/>
</dbReference>
<dbReference type="Pfam" id="PF01035">
    <property type="entry name" value="DNA_binding_1"/>
    <property type="match status" value="1"/>
</dbReference>
<dbReference type="InterPro" id="IPR036217">
    <property type="entry name" value="MethylDNA_cys_MeTrfase_DNAb"/>
</dbReference>
<dbReference type="InterPro" id="IPR016221">
    <property type="entry name" value="Bifunct_regulatory_prot_Ada"/>
</dbReference>
<evidence type="ECO:0000256" key="1">
    <source>
        <dbReference type="ARBA" id="ARBA00001286"/>
    </source>
</evidence>
<feature type="binding site" evidence="16">
    <location>
        <position position="34"/>
    </location>
    <ligand>
        <name>Zn(2+)</name>
        <dbReference type="ChEBI" id="CHEBI:29105"/>
    </ligand>
</feature>
<evidence type="ECO:0000256" key="5">
    <source>
        <dbReference type="ARBA" id="ARBA00022763"/>
    </source>
</evidence>
<dbReference type="Pfam" id="PF12833">
    <property type="entry name" value="HTH_18"/>
    <property type="match status" value="1"/>
</dbReference>
<dbReference type="RefSeq" id="WP_064595558.1">
    <property type="nucleotide sequence ID" value="NZ_JBDJAE010000023.1"/>
</dbReference>
<protein>
    <recommendedName>
        <fullName evidence="14">Regulatory protein of adaptive response</fullName>
    </recommendedName>
</protein>
<keyword evidence="9" id="KW-0010">Activator</keyword>
<evidence type="ECO:0000256" key="10">
    <source>
        <dbReference type="ARBA" id="ARBA00023163"/>
    </source>
</evidence>
<feature type="binding site" evidence="16">
    <location>
        <position position="65"/>
    </location>
    <ligand>
        <name>Zn(2+)</name>
        <dbReference type="ChEBI" id="CHEBI:29105"/>
    </ligand>
</feature>
<dbReference type="InterPro" id="IPR009057">
    <property type="entry name" value="Homeodomain-like_sf"/>
</dbReference>